<feature type="signal peptide" evidence="2">
    <location>
        <begin position="1"/>
        <end position="18"/>
    </location>
</feature>
<dbReference type="AlphaFoldDB" id="Q6IM34"/>
<evidence type="ECO:0000313" key="3">
    <source>
        <dbReference type="EMBL" id="DAA02676.1"/>
    </source>
</evidence>
<accession>Q6IM34</accession>
<keyword evidence="2" id="KW-0732">Signal</keyword>
<organism evidence="3">
    <name type="scientific">Drosophila melanogaster</name>
    <name type="common">Fruit fly</name>
    <dbReference type="NCBI Taxonomy" id="7227"/>
    <lineage>
        <taxon>Eukaryota</taxon>
        <taxon>Metazoa</taxon>
        <taxon>Ecdysozoa</taxon>
        <taxon>Arthropoda</taxon>
        <taxon>Hexapoda</taxon>
        <taxon>Insecta</taxon>
        <taxon>Pterygota</taxon>
        <taxon>Neoptera</taxon>
        <taxon>Endopterygota</taxon>
        <taxon>Diptera</taxon>
        <taxon>Brachycera</taxon>
        <taxon>Muscomorpha</taxon>
        <taxon>Ephydroidea</taxon>
        <taxon>Drosophilidae</taxon>
        <taxon>Drosophila</taxon>
        <taxon>Sophophora</taxon>
    </lineage>
</organism>
<proteinExistence type="predicted"/>
<evidence type="ECO:0000256" key="1">
    <source>
        <dbReference type="SAM" id="MobiDB-lite"/>
    </source>
</evidence>
<reference evidence="3" key="1">
    <citation type="journal article" date="2003" name="Genome Biol.">
        <title>An integrated gene annotation and transcriptional profiling approach towards the full gene content of the Drosophila genome.</title>
        <authorList>
            <person name="Hild M."/>
            <person name="Beckmann B."/>
            <person name="Haas S.A."/>
            <person name="Koch B."/>
            <person name="Solovyev V."/>
            <person name="Busold C."/>
            <person name="Fellenberg K."/>
            <person name="Boutros M."/>
            <person name="Vingron M."/>
            <person name="Sauer F."/>
            <person name="Hoheisel J.D."/>
            <person name="Paro R."/>
        </authorList>
    </citation>
    <scope>NUCLEOTIDE SEQUENCE</scope>
</reference>
<feature type="region of interest" description="Disordered" evidence="1">
    <location>
        <begin position="80"/>
        <end position="120"/>
    </location>
</feature>
<name>Q6IM34_DROME</name>
<evidence type="ECO:0000256" key="2">
    <source>
        <dbReference type="SAM" id="SignalP"/>
    </source>
</evidence>
<feature type="chain" id="PRO_5004274577" evidence="2">
    <location>
        <begin position="19"/>
        <end position="120"/>
    </location>
</feature>
<gene>
    <name evidence="3" type="ORF">HDC07565</name>
</gene>
<feature type="compositionally biased region" description="Basic and acidic residues" evidence="1">
    <location>
        <begin position="101"/>
        <end position="110"/>
    </location>
</feature>
<protein>
    <submittedName>
        <fullName evidence="3">HDC07565</fullName>
    </submittedName>
</protein>
<sequence length="120" mass="12882">MAMTSILVTLARMASVRMVGMDSGMHFTGCPVPLITETCLKKTVQHYGLDTPGSPLFACRLRLSVTIIVTLVGWGGVGSMSPEDQDAGQSGSKEWLGARRTGGEQQHKSEIAFGQLQNQE</sequence>
<dbReference type="EMBL" id="BK001832">
    <property type="protein sequence ID" value="DAA02676.1"/>
    <property type="molecule type" value="Genomic_DNA"/>
</dbReference>